<dbReference type="InterPro" id="IPR002099">
    <property type="entry name" value="MutL/Mlh/PMS"/>
</dbReference>
<evidence type="ECO:0000256" key="5">
    <source>
        <dbReference type="HAMAP-Rule" id="MF_00149"/>
    </source>
</evidence>
<feature type="domain" description="MutL C-terminal dimerisation" evidence="7">
    <location>
        <begin position="464"/>
        <end position="606"/>
    </location>
</feature>
<dbReference type="Gene3D" id="3.30.1370.100">
    <property type="entry name" value="MutL, C-terminal domain, regulatory subdomain"/>
    <property type="match status" value="1"/>
</dbReference>
<feature type="region of interest" description="Disordered" evidence="6">
    <location>
        <begin position="342"/>
        <end position="415"/>
    </location>
</feature>
<accession>A0A518BJD3</accession>
<evidence type="ECO:0000256" key="4">
    <source>
        <dbReference type="ARBA" id="ARBA00023204"/>
    </source>
</evidence>
<dbReference type="GO" id="GO:0006298">
    <property type="term" value="P:mismatch repair"/>
    <property type="evidence" value="ECO:0007669"/>
    <property type="project" value="UniProtKB-UniRule"/>
</dbReference>
<dbReference type="Proteomes" id="UP000316921">
    <property type="component" value="Chromosome"/>
</dbReference>
<dbReference type="SMART" id="SM00853">
    <property type="entry name" value="MutL_C"/>
    <property type="match status" value="1"/>
</dbReference>
<dbReference type="SUPFAM" id="SSF118116">
    <property type="entry name" value="DNA mismatch repair protein MutL"/>
    <property type="match status" value="1"/>
</dbReference>
<keyword evidence="4 5" id="KW-0234">DNA repair</keyword>
<dbReference type="GO" id="GO:0005524">
    <property type="term" value="F:ATP binding"/>
    <property type="evidence" value="ECO:0007669"/>
    <property type="project" value="InterPro"/>
</dbReference>
<evidence type="ECO:0000313" key="10">
    <source>
        <dbReference type="Proteomes" id="UP000316921"/>
    </source>
</evidence>
<dbReference type="InterPro" id="IPR020667">
    <property type="entry name" value="DNA_mismatch_repair_MutL"/>
</dbReference>
<dbReference type="InterPro" id="IPR037198">
    <property type="entry name" value="MutL_C_sf"/>
</dbReference>
<dbReference type="InterPro" id="IPR042121">
    <property type="entry name" value="MutL_C_regsub"/>
</dbReference>
<dbReference type="InterPro" id="IPR042120">
    <property type="entry name" value="MutL_C_dimsub"/>
</dbReference>
<dbReference type="InterPro" id="IPR014762">
    <property type="entry name" value="DNA_mismatch_repair_CS"/>
</dbReference>
<evidence type="ECO:0000256" key="1">
    <source>
        <dbReference type="ARBA" id="ARBA00006082"/>
    </source>
</evidence>
<evidence type="ECO:0000256" key="2">
    <source>
        <dbReference type="ARBA" id="ARBA00021975"/>
    </source>
</evidence>
<evidence type="ECO:0000256" key="6">
    <source>
        <dbReference type="SAM" id="MobiDB-lite"/>
    </source>
</evidence>
<dbReference type="SUPFAM" id="SSF55874">
    <property type="entry name" value="ATPase domain of HSP90 chaperone/DNA topoisomerase II/histidine kinase"/>
    <property type="match status" value="1"/>
</dbReference>
<name>A0A518BJD3_9BACT</name>
<dbReference type="EMBL" id="CP036287">
    <property type="protein sequence ID" value="QDU67053.1"/>
    <property type="molecule type" value="Genomic_DNA"/>
</dbReference>
<dbReference type="InterPro" id="IPR014721">
    <property type="entry name" value="Ribsml_uS5_D2-typ_fold_subgr"/>
</dbReference>
<dbReference type="GO" id="GO:0140664">
    <property type="term" value="F:ATP-dependent DNA damage sensor activity"/>
    <property type="evidence" value="ECO:0007669"/>
    <property type="project" value="InterPro"/>
</dbReference>
<dbReference type="InterPro" id="IPR038973">
    <property type="entry name" value="MutL/Mlh/Pms-like"/>
</dbReference>
<dbReference type="CDD" id="cd00782">
    <property type="entry name" value="MutL_Trans"/>
    <property type="match status" value="1"/>
</dbReference>
<dbReference type="Gene3D" id="3.30.230.10">
    <property type="match status" value="1"/>
</dbReference>
<dbReference type="PANTHER" id="PTHR10073">
    <property type="entry name" value="DNA MISMATCH REPAIR PROTEIN MLH, PMS, MUTL"/>
    <property type="match status" value="1"/>
</dbReference>
<dbReference type="Pfam" id="PF01119">
    <property type="entry name" value="DNA_mis_repair"/>
    <property type="match status" value="1"/>
</dbReference>
<protein>
    <recommendedName>
        <fullName evidence="2 5">DNA mismatch repair protein MutL</fullName>
    </recommendedName>
</protein>
<dbReference type="Gene3D" id="3.30.565.10">
    <property type="entry name" value="Histidine kinase-like ATPase, C-terminal domain"/>
    <property type="match status" value="1"/>
</dbReference>
<dbReference type="HAMAP" id="MF_00149">
    <property type="entry name" value="DNA_mis_repair"/>
    <property type="match status" value="1"/>
</dbReference>
<dbReference type="CDD" id="cd16926">
    <property type="entry name" value="HATPase_MutL-MLH-PMS-like"/>
    <property type="match status" value="1"/>
</dbReference>
<organism evidence="9 10">
    <name type="scientific">Engelhardtia mirabilis</name>
    <dbReference type="NCBI Taxonomy" id="2528011"/>
    <lineage>
        <taxon>Bacteria</taxon>
        <taxon>Pseudomonadati</taxon>
        <taxon>Planctomycetota</taxon>
        <taxon>Planctomycetia</taxon>
        <taxon>Planctomycetia incertae sedis</taxon>
        <taxon>Engelhardtia</taxon>
    </lineage>
</organism>
<dbReference type="GO" id="GO:0016887">
    <property type="term" value="F:ATP hydrolysis activity"/>
    <property type="evidence" value="ECO:0007669"/>
    <property type="project" value="InterPro"/>
</dbReference>
<keyword evidence="3 5" id="KW-0227">DNA damage</keyword>
<evidence type="ECO:0000256" key="3">
    <source>
        <dbReference type="ARBA" id="ARBA00022763"/>
    </source>
</evidence>
<sequence length="649" mass="70323">MATETNSVIRELPEVVRNQIAAGEVVERPASVVKELVENALDAGARNVRIDLEEGGVRLIRVTDDGSGMGATDLALALTPHATSKLHELADLDHIASLGFRGEALASIGAVARVRILSRTADLSTGFEIREEGGKRSEVHEAGAPLGTSIEVRDLFYNTPARRRFLKRTQTELGRCLDLIQRLALAHVGVGFVATHDGRRLYDVEPEMDLRDRVRRTFGAELADSLVPVEIVDGPIRLSGLVAPPRFARRDQSRQMWFLNGRPLRDKVLTRVVKEGYRGFLEEGRQPAAFLALSMPPERVDVNVHPMKTEVRFRDERPLFGFLVNALRAAVAETDIATPGEKLLGSAEKRGGWTPPTEHPGQRWLPASGAVGWSGGGSGGSSGSSSGGSGAGGLAHQPPPFHPGGPSFERGVTPQSPDRLEVVELRPREQGAGPAVLGRAPQAGGHGASGSDGWAPRDDFSGPYLQVAKTYVVRAVPEGFEIVDQHALHERLTYEGLREELRRGSIAVQRMLVPEVVELGADEVALLEEHLEAIARLGIELSVFGPDAIAVQGLPARLRNPDAAGIVRDLLAIMGTRGKLPEAEDVLEEVLHRTACRSSVMAGDVLDQGQMRALLERAAQLETDQTCPHARPTRVRFTIADLERAFHRR</sequence>
<dbReference type="Pfam" id="PF13589">
    <property type="entry name" value="HATPase_c_3"/>
    <property type="match status" value="1"/>
</dbReference>
<evidence type="ECO:0000259" key="7">
    <source>
        <dbReference type="SMART" id="SM00853"/>
    </source>
</evidence>
<dbReference type="SUPFAM" id="SSF54211">
    <property type="entry name" value="Ribosomal protein S5 domain 2-like"/>
    <property type="match status" value="1"/>
</dbReference>
<dbReference type="GO" id="GO:0030983">
    <property type="term" value="F:mismatched DNA binding"/>
    <property type="evidence" value="ECO:0007669"/>
    <property type="project" value="InterPro"/>
</dbReference>
<dbReference type="Gene3D" id="3.30.1540.20">
    <property type="entry name" value="MutL, C-terminal domain, dimerisation subdomain"/>
    <property type="match status" value="1"/>
</dbReference>
<dbReference type="InterPro" id="IPR020568">
    <property type="entry name" value="Ribosomal_Su5_D2-typ_SF"/>
</dbReference>
<feature type="region of interest" description="Disordered" evidence="6">
    <location>
        <begin position="428"/>
        <end position="455"/>
    </location>
</feature>
<dbReference type="InterPro" id="IPR013507">
    <property type="entry name" value="DNA_mismatch_S5_2-like"/>
</dbReference>
<dbReference type="RefSeq" id="WP_145064876.1">
    <property type="nucleotide sequence ID" value="NZ_CP036287.1"/>
</dbReference>
<evidence type="ECO:0000313" key="9">
    <source>
        <dbReference type="EMBL" id="QDU67053.1"/>
    </source>
</evidence>
<feature type="compositionally biased region" description="Gly residues" evidence="6">
    <location>
        <begin position="372"/>
        <end position="393"/>
    </location>
</feature>
<proteinExistence type="inferred from homology"/>
<evidence type="ECO:0000259" key="8">
    <source>
        <dbReference type="SMART" id="SM01340"/>
    </source>
</evidence>
<dbReference type="KEGG" id="pbap:Pla133_21310"/>
<keyword evidence="10" id="KW-1185">Reference proteome</keyword>
<comment type="function">
    <text evidence="5">This protein is involved in the repair of mismatches in DNA. It is required for dam-dependent methyl-directed DNA mismatch repair. May act as a 'molecular matchmaker', a protein that promotes the formation of a stable complex between two or more DNA-binding proteins in an ATP-dependent manner without itself being part of a final effector complex.</text>
</comment>
<comment type="similarity">
    <text evidence="1 5">Belongs to the DNA mismatch repair MutL/HexB family.</text>
</comment>
<feature type="domain" description="DNA mismatch repair protein S5" evidence="8">
    <location>
        <begin position="214"/>
        <end position="332"/>
    </location>
</feature>
<dbReference type="GO" id="GO:0032300">
    <property type="term" value="C:mismatch repair complex"/>
    <property type="evidence" value="ECO:0007669"/>
    <property type="project" value="InterPro"/>
</dbReference>
<dbReference type="PANTHER" id="PTHR10073:SF12">
    <property type="entry name" value="DNA MISMATCH REPAIR PROTEIN MLH1"/>
    <property type="match status" value="1"/>
</dbReference>
<dbReference type="PROSITE" id="PS00058">
    <property type="entry name" value="DNA_MISMATCH_REPAIR_1"/>
    <property type="match status" value="1"/>
</dbReference>
<dbReference type="AlphaFoldDB" id="A0A518BJD3"/>
<dbReference type="InterPro" id="IPR014790">
    <property type="entry name" value="MutL_C"/>
</dbReference>
<dbReference type="NCBIfam" id="TIGR00585">
    <property type="entry name" value="mutl"/>
    <property type="match status" value="1"/>
</dbReference>
<reference evidence="9 10" key="1">
    <citation type="submission" date="2019-02" db="EMBL/GenBank/DDBJ databases">
        <title>Deep-cultivation of Planctomycetes and their phenomic and genomic characterization uncovers novel biology.</title>
        <authorList>
            <person name="Wiegand S."/>
            <person name="Jogler M."/>
            <person name="Boedeker C."/>
            <person name="Pinto D."/>
            <person name="Vollmers J."/>
            <person name="Rivas-Marin E."/>
            <person name="Kohn T."/>
            <person name="Peeters S.H."/>
            <person name="Heuer A."/>
            <person name="Rast P."/>
            <person name="Oberbeckmann S."/>
            <person name="Bunk B."/>
            <person name="Jeske O."/>
            <person name="Meyerdierks A."/>
            <person name="Storesund J.E."/>
            <person name="Kallscheuer N."/>
            <person name="Luecker S."/>
            <person name="Lage O.M."/>
            <person name="Pohl T."/>
            <person name="Merkel B.J."/>
            <person name="Hornburger P."/>
            <person name="Mueller R.-W."/>
            <person name="Bruemmer F."/>
            <person name="Labrenz M."/>
            <person name="Spormann A.M."/>
            <person name="Op den Camp H."/>
            <person name="Overmann J."/>
            <person name="Amann R."/>
            <person name="Jetten M.S.M."/>
            <person name="Mascher T."/>
            <person name="Medema M.H."/>
            <person name="Devos D.P."/>
            <person name="Kaster A.-K."/>
            <person name="Ovreas L."/>
            <person name="Rohde M."/>
            <person name="Galperin M.Y."/>
            <person name="Jogler C."/>
        </authorList>
    </citation>
    <scope>NUCLEOTIDE SEQUENCE [LARGE SCALE GENOMIC DNA]</scope>
    <source>
        <strain evidence="9 10">Pla133</strain>
    </source>
</reference>
<dbReference type="FunFam" id="3.30.565.10:FF:000003">
    <property type="entry name" value="DNA mismatch repair endonuclease MutL"/>
    <property type="match status" value="1"/>
</dbReference>
<dbReference type="InterPro" id="IPR036890">
    <property type="entry name" value="HATPase_C_sf"/>
</dbReference>
<dbReference type="SMART" id="SM01340">
    <property type="entry name" value="DNA_mis_repair"/>
    <property type="match status" value="1"/>
</dbReference>
<dbReference type="Pfam" id="PF08676">
    <property type="entry name" value="MutL_C"/>
    <property type="match status" value="1"/>
</dbReference>
<gene>
    <name evidence="5 9" type="primary">mutL</name>
    <name evidence="9" type="ORF">Pla133_21310</name>
</gene>